<dbReference type="Proteomes" id="UP000684084">
    <property type="component" value="Unassembled WGS sequence"/>
</dbReference>
<name>A0A916ECR7_9GLOM</name>
<protein>
    <recommendedName>
        <fullName evidence="3">Protein kinase domain-containing protein</fullName>
    </recommendedName>
</protein>
<evidence type="ECO:0000313" key="2">
    <source>
        <dbReference type="Proteomes" id="UP000684084"/>
    </source>
</evidence>
<proteinExistence type="predicted"/>
<dbReference type="EMBL" id="CAGKOT010000038">
    <property type="protein sequence ID" value="CAB5377962.1"/>
    <property type="molecule type" value="Genomic_DNA"/>
</dbReference>
<sequence length="245" mass="28808">MDFFNCSICGQKFDSFMWCDSCQIQEFENNFKNWTGENEEIDYFIQQTQLKAKDFDQFIQWMPYEGFDIIKKIGQGGFSKVYEANWRDGPIWNWNSKSKKWDRNDSCKVALKVLEGSKDSTKFLEEVSAYVECAALSIPDNFINILRKCWDPNPFNRPSAYDLFLFDNYGELSVKNDEIFESKYEIHPGAIYTSRELSIYTQSLSQGDDEMIEWNTEKRLEVPGSNYYATKLQNMNDEFGNNLNN</sequence>
<dbReference type="OrthoDB" id="2308814at2759"/>
<accession>A0A916ECR7</accession>
<organism evidence="1 2">
    <name type="scientific">Rhizophagus irregularis</name>
    <dbReference type="NCBI Taxonomy" id="588596"/>
    <lineage>
        <taxon>Eukaryota</taxon>
        <taxon>Fungi</taxon>
        <taxon>Fungi incertae sedis</taxon>
        <taxon>Mucoromycota</taxon>
        <taxon>Glomeromycotina</taxon>
        <taxon>Glomeromycetes</taxon>
        <taxon>Glomerales</taxon>
        <taxon>Glomeraceae</taxon>
        <taxon>Rhizophagus</taxon>
    </lineage>
</organism>
<dbReference type="VEuPathDB" id="FungiDB:RhiirFUN_009154"/>
<dbReference type="AlphaFoldDB" id="A0A916ECR7"/>
<evidence type="ECO:0008006" key="3">
    <source>
        <dbReference type="Google" id="ProtNLM"/>
    </source>
</evidence>
<comment type="caution">
    <text evidence="1">The sequence shown here is derived from an EMBL/GenBank/DDBJ whole genome shotgun (WGS) entry which is preliminary data.</text>
</comment>
<reference evidence="1" key="1">
    <citation type="submission" date="2020-05" db="EMBL/GenBank/DDBJ databases">
        <authorList>
            <person name="Rincon C."/>
            <person name="Sanders R I."/>
            <person name="Robbins C."/>
            <person name="Chaturvedi A."/>
        </authorList>
    </citation>
    <scope>NUCLEOTIDE SEQUENCE</scope>
    <source>
        <strain evidence="1">CHB12</strain>
    </source>
</reference>
<evidence type="ECO:0000313" key="1">
    <source>
        <dbReference type="EMBL" id="CAB5377962.1"/>
    </source>
</evidence>
<gene>
    <name evidence="1" type="ORF">CHRIB12_LOCUS15982</name>
</gene>